<keyword evidence="5 9" id="KW-0442">Lipid degradation</keyword>
<dbReference type="GO" id="GO:0004623">
    <property type="term" value="F:phospholipase A2 activity"/>
    <property type="evidence" value="ECO:0007669"/>
    <property type="project" value="TreeGrafter"/>
</dbReference>
<keyword evidence="13" id="KW-1185">Reference proteome</keyword>
<accession>A0A6A6B5V4</accession>
<evidence type="ECO:0000256" key="3">
    <source>
        <dbReference type="ARBA" id="ARBA00022729"/>
    </source>
</evidence>
<organism evidence="12 13">
    <name type="scientific">Aplosporella prunicola CBS 121167</name>
    <dbReference type="NCBI Taxonomy" id="1176127"/>
    <lineage>
        <taxon>Eukaryota</taxon>
        <taxon>Fungi</taxon>
        <taxon>Dikarya</taxon>
        <taxon>Ascomycota</taxon>
        <taxon>Pezizomycotina</taxon>
        <taxon>Dothideomycetes</taxon>
        <taxon>Dothideomycetes incertae sedis</taxon>
        <taxon>Botryosphaeriales</taxon>
        <taxon>Aplosporellaceae</taxon>
        <taxon>Aplosporella</taxon>
    </lineage>
</organism>
<feature type="chain" id="PRO_5025716114" description="Lysophospholipase" evidence="10">
    <location>
        <begin position="23"/>
        <end position="661"/>
    </location>
</feature>
<evidence type="ECO:0000256" key="1">
    <source>
        <dbReference type="ARBA" id="ARBA00008780"/>
    </source>
</evidence>
<proteinExistence type="inferred from homology"/>
<evidence type="ECO:0000313" key="12">
    <source>
        <dbReference type="EMBL" id="KAF2139400.1"/>
    </source>
</evidence>
<evidence type="ECO:0000256" key="10">
    <source>
        <dbReference type="RuleBase" id="RU362103"/>
    </source>
</evidence>
<dbReference type="GO" id="GO:0046475">
    <property type="term" value="P:glycerophospholipid catabolic process"/>
    <property type="evidence" value="ECO:0007669"/>
    <property type="project" value="TreeGrafter"/>
</dbReference>
<dbReference type="Pfam" id="PF01735">
    <property type="entry name" value="PLA2_B"/>
    <property type="match status" value="1"/>
</dbReference>
<evidence type="ECO:0000256" key="5">
    <source>
        <dbReference type="ARBA" id="ARBA00022963"/>
    </source>
</evidence>
<reference evidence="12" key="1">
    <citation type="journal article" date="2020" name="Stud. Mycol.">
        <title>101 Dothideomycetes genomes: a test case for predicting lifestyles and emergence of pathogens.</title>
        <authorList>
            <person name="Haridas S."/>
            <person name="Albert R."/>
            <person name="Binder M."/>
            <person name="Bloem J."/>
            <person name="Labutti K."/>
            <person name="Salamov A."/>
            <person name="Andreopoulos B."/>
            <person name="Baker S."/>
            <person name="Barry K."/>
            <person name="Bills G."/>
            <person name="Bluhm B."/>
            <person name="Cannon C."/>
            <person name="Castanera R."/>
            <person name="Culley D."/>
            <person name="Daum C."/>
            <person name="Ezra D."/>
            <person name="Gonzalez J."/>
            <person name="Henrissat B."/>
            <person name="Kuo A."/>
            <person name="Liang C."/>
            <person name="Lipzen A."/>
            <person name="Lutzoni F."/>
            <person name="Magnuson J."/>
            <person name="Mondo S."/>
            <person name="Nolan M."/>
            <person name="Ohm R."/>
            <person name="Pangilinan J."/>
            <person name="Park H.-J."/>
            <person name="Ramirez L."/>
            <person name="Alfaro M."/>
            <person name="Sun H."/>
            <person name="Tritt A."/>
            <person name="Yoshinaga Y."/>
            <person name="Zwiers L.-H."/>
            <person name="Turgeon B."/>
            <person name="Goodwin S."/>
            <person name="Spatafora J."/>
            <person name="Crous P."/>
            <person name="Grigoriev I."/>
        </authorList>
    </citation>
    <scope>NUCLEOTIDE SEQUENCE</scope>
    <source>
        <strain evidence="12">CBS 121167</strain>
    </source>
</reference>
<dbReference type="InterPro" id="IPR002642">
    <property type="entry name" value="LysoPLipase_cat_dom"/>
</dbReference>
<gene>
    <name evidence="12" type="ORF">K452DRAFT_360627</name>
</gene>
<dbReference type="GeneID" id="54303862"/>
<dbReference type="GO" id="GO:0004622">
    <property type="term" value="F:phosphatidylcholine lysophospholipase activity"/>
    <property type="evidence" value="ECO:0007669"/>
    <property type="project" value="UniProtKB-EC"/>
</dbReference>
<evidence type="ECO:0000256" key="7">
    <source>
        <dbReference type="ARBA" id="ARBA00023180"/>
    </source>
</evidence>
<evidence type="ECO:0000313" key="13">
    <source>
        <dbReference type="Proteomes" id="UP000799438"/>
    </source>
</evidence>
<dbReference type="FunFam" id="3.40.1090.10:FF:000010">
    <property type="entry name" value="Lysophospholipase"/>
    <property type="match status" value="1"/>
</dbReference>
<dbReference type="SUPFAM" id="SSF52151">
    <property type="entry name" value="FabD/lysophospholipase-like"/>
    <property type="match status" value="1"/>
</dbReference>
<dbReference type="OrthoDB" id="4084751at2759"/>
<dbReference type="Proteomes" id="UP000799438">
    <property type="component" value="Unassembled WGS sequence"/>
</dbReference>
<protein>
    <recommendedName>
        <fullName evidence="2 10">Lysophospholipase</fullName>
        <ecNumber evidence="2 10">3.1.1.5</ecNumber>
    </recommendedName>
</protein>
<keyword evidence="3 10" id="KW-0732">Signal</keyword>
<sequence>MRFATSLASLATASSLFSSVSAGIVIPRDLTKEEAAAIAVAAPLDVLKRATAQAPDFYVPKDVGCPSDKPTIRRANGLSDHEKSWLETRRNNTVDPMRKLLTRMNIEGFDVDSFFKAHSNNASALPNIGIAISGGGYRALMNGAGAIAAFDERTTNSTGAGHLGGLLQSATYLAGLSGGGWLVGSLFTNNFTSVQNILGTDPDVSGSLWQFGNSIFKGPEEGGFQILNTAQYYDHIYDRVQDKNNAGFETTITDYWGRALSYQLVNASEGGPAYTFSSIQDDPDFKSGNTPMPLLVADGRAPGETVISSNATNYEFNPWEMGSFDPTVFGFAPMRYVGSDFDGGVISSNGSCVRGFDNVGYVMGTSSTLFNQFLLRLHDYSIPDVLSSVLTNVLEDIGEDNDDIASWRPNPFYHYNNDTNPNAMTERLTLVDGGEDYQNIPFSPLIQPARDVDVIFAIDSSADTSEPGANWPNGTALVATYERSLNASQANGTIFPSIPDQNTFVNLGLNNRPTFFGCDISNYSSSTPLVVYLPNTPYVYHSNVSTFTDSYNNSERNAIIENGYDIATRGNGTVDQQWPVCVGCAILSRSLNKTNTAVPEVCNSCFERYCWNGTRDSSEPKAYDPEVLLTEIRIKNAAGERLAPSLVVLGMAMGAYFAMMV</sequence>
<dbReference type="AlphaFoldDB" id="A0A6A6B5V4"/>
<comment type="catalytic activity">
    <reaction evidence="8 10">
        <text>a 1-acyl-sn-glycero-3-phosphocholine + H2O = sn-glycerol 3-phosphocholine + a fatty acid + H(+)</text>
        <dbReference type="Rhea" id="RHEA:15177"/>
        <dbReference type="ChEBI" id="CHEBI:15377"/>
        <dbReference type="ChEBI" id="CHEBI:15378"/>
        <dbReference type="ChEBI" id="CHEBI:16870"/>
        <dbReference type="ChEBI" id="CHEBI:28868"/>
        <dbReference type="ChEBI" id="CHEBI:58168"/>
        <dbReference type="EC" id="3.1.1.5"/>
    </reaction>
</comment>
<dbReference type="GO" id="GO:0005783">
    <property type="term" value="C:endoplasmic reticulum"/>
    <property type="evidence" value="ECO:0007669"/>
    <property type="project" value="TreeGrafter"/>
</dbReference>
<evidence type="ECO:0000256" key="6">
    <source>
        <dbReference type="ARBA" id="ARBA00023098"/>
    </source>
</evidence>
<evidence type="ECO:0000256" key="9">
    <source>
        <dbReference type="PROSITE-ProRule" id="PRU00555"/>
    </source>
</evidence>
<evidence type="ECO:0000256" key="2">
    <source>
        <dbReference type="ARBA" id="ARBA00013274"/>
    </source>
</evidence>
<dbReference type="PANTHER" id="PTHR10728">
    <property type="entry name" value="CYTOSOLIC PHOSPHOLIPASE A2"/>
    <property type="match status" value="1"/>
</dbReference>
<evidence type="ECO:0000259" key="11">
    <source>
        <dbReference type="PROSITE" id="PS51210"/>
    </source>
</evidence>
<dbReference type="Gene3D" id="3.40.1090.10">
    <property type="entry name" value="Cytosolic phospholipase A2 catalytic domain"/>
    <property type="match status" value="1"/>
</dbReference>
<dbReference type="InterPro" id="IPR016035">
    <property type="entry name" value="Acyl_Trfase/lysoPLipase"/>
</dbReference>
<keyword evidence="4 9" id="KW-0378">Hydrolase</keyword>
<dbReference type="CDD" id="cd07203">
    <property type="entry name" value="cPLA2_Fungal_PLB"/>
    <property type="match status" value="1"/>
</dbReference>
<feature type="domain" description="PLA2c" evidence="11">
    <location>
        <begin position="64"/>
        <end position="616"/>
    </location>
</feature>
<dbReference type="EMBL" id="ML995493">
    <property type="protein sequence ID" value="KAF2139400.1"/>
    <property type="molecule type" value="Genomic_DNA"/>
</dbReference>
<dbReference type="EC" id="3.1.1.5" evidence="2 10"/>
<feature type="signal peptide" evidence="10">
    <location>
        <begin position="1"/>
        <end position="22"/>
    </location>
</feature>
<keyword evidence="6 9" id="KW-0443">Lipid metabolism</keyword>
<evidence type="ECO:0000256" key="4">
    <source>
        <dbReference type="ARBA" id="ARBA00022801"/>
    </source>
</evidence>
<dbReference type="PROSITE" id="PS51210">
    <property type="entry name" value="PLA2C"/>
    <property type="match status" value="1"/>
</dbReference>
<dbReference type="GO" id="GO:0005829">
    <property type="term" value="C:cytosol"/>
    <property type="evidence" value="ECO:0007669"/>
    <property type="project" value="TreeGrafter"/>
</dbReference>
<comment type="similarity">
    <text evidence="1 10">Belongs to the lysophospholipase family.</text>
</comment>
<dbReference type="RefSeq" id="XP_033395113.1">
    <property type="nucleotide sequence ID" value="XM_033546356.1"/>
</dbReference>
<evidence type="ECO:0000256" key="8">
    <source>
        <dbReference type="ARBA" id="ARBA00049531"/>
    </source>
</evidence>
<keyword evidence="7" id="KW-0325">Glycoprotein</keyword>
<dbReference type="PANTHER" id="PTHR10728:SF33">
    <property type="entry name" value="LYSOPHOSPHOLIPASE 1-RELATED"/>
    <property type="match status" value="1"/>
</dbReference>
<name>A0A6A6B5V4_9PEZI</name>
<dbReference type="SMART" id="SM00022">
    <property type="entry name" value="PLAc"/>
    <property type="match status" value="1"/>
</dbReference>